<dbReference type="EMBL" id="LR899014">
    <property type="protein sequence ID" value="CAD7092993.1"/>
    <property type="molecule type" value="Genomic_DNA"/>
</dbReference>
<keyword evidence="5 8" id="KW-1015">Disulfide bond</keyword>
<feature type="disulfide bond" evidence="8">
    <location>
        <begin position="247"/>
        <end position="251"/>
    </location>
</feature>
<organism evidence="12 13">
    <name type="scientific">Hermetia illucens</name>
    <name type="common">Black soldier fly</name>
    <dbReference type="NCBI Taxonomy" id="343691"/>
    <lineage>
        <taxon>Eukaryota</taxon>
        <taxon>Metazoa</taxon>
        <taxon>Ecdysozoa</taxon>
        <taxon>Arthropoda</taxon>
        <taxon>Hexapoda</taxon>
        <taxon>Insecta</taxon>
        <taxon>Pterygota</taxon>
        <taxon>Neoptera</taxon>
        <taxon>Endopterygota</taxon>
        <taxon>Diptera</taxon>
        <taxon>Brachycera</taxon>
        <taxon>Stratiomyomorpha</taxon>
        <taxon>Stratiomyidae</taxon>
        <taxon>Hermetiinae</taxon>
        <taxon>Hermetia</taxon>
    </lineage>
</organism>
<evidence type="ECO:0000256" key="5">
    <source>
        <dbReference type="ARBA" id="ARBA00023157"/>
    </source>
</evidence>
<keyword evidence="6" id="KW-0325">Glycoprotein</keyword>
<dbReference type="InterPro" id="IPR033121">
    <property type="entry name" value="PEPTIDASE_A1"/>
</dbReference>
<dbReference type="PANTHER" id="PTHR47966:SF51">
    <property type="entry name" value="BETA-SITE APP-CLEAVING ENZYME, ISOFORM A-RELATED"/>
    <property type="match status" value="1"/>
</dbReference>
<evidence type="ECO:0000256" key="2">
    <source>
        <dbReference type="ARBA" id="ARBA00022670"/>
    </source>
</evidence>
<dbReference type="OMA" id="NFTIVYG"/>
<dbReference type="InterPro" id="IPR001461">
    <property type="entry name" value="Aspartic_peptidase_A1"/>
</dbReference>
<dbReference type="GO" id="GO:0004190">
    <property type="term" value="F:aspartic-type endopeptidase activity"/>
    <property type="evidence" value="ECO:0007669"/>
    <property type="project" value="UniProtKB-KW"/>
</dbReference>
<dbReference type="InterPro" id="IPR021109">
    <property type="entry name" value="Peptidase_aspartic_dom_sf"/>
</dbReference>
<evidence type="ECO:0000256" key="10">
    <source>
        <dbReference type="SAM" id="SignalP"/>
    </source>
</evidence>
<evidence type="ECO:0000256" key="7">
    <source>
        <dbReference type="PIRSR" id="PIRSR601461-1"/>
    </source>
</evidence>
<feature type="chain" id="PRO_5031560200" description="Peptidase A1 domain-containing protein" evidence="10">
    <location>
        <begin position="19"/>
        <end position="371"/>
    </location>
</feature>
<evidence type="ECO:0000256" key="6">
    <source>
        <dbReference type="ARBA" id="ARBA00023180"/>
    </source>
</evidence>
<dbReference type="PROSITE" id="PS00141">
    <property type="entry name" value="ASP_PROTEASE"/>
    <property type="match status" value="1"/>
</dbReference>
<evidence type="ECO:0000256" key="1">
    <source>
        <dbReference type="ARBA" id="ARBA00007447"/>
    </source>
</evidence>
<evidence type="ECO:0000313" key="12">
    <source>
        <dbReference type="EMBL" id="CAD7092993.1"/>
    </source>
</evidence>
<evidence type="ECO:0000256" key="9">
    <source>
        <dbReference type="RuleBase" id="RU000454"/>
    </source>
</evidence>
<feature type="disulfide bond" evidence="8">
    <location>
        <begin position="290"/>
        <end position="327"/>
    </location>
</feature>
<dbReference type="PANTHER" id="PTHR47966">
    <property type="entry name" value="BETA-SITE APP-CLEAVING ENZYME, ISOFORM A-RELATED"/>
    <property type="match status" value="1"/>
</dbReference>
<gene>
    <name evidence="12" type="ORF">HERILL_LOCUS15310</name>
</gene>
<keyword evidence="13" id="KW-1185">Reference proteome</keyword>
<dbReference type="GO" id="GO:0006508">
    <property type="term" value="P:proteolysis"/>
    <property type="evidence" value="ECO:0007669"/>
    <property type="project" value="UniProtKB-KW"/>
</dbReference>
<dbReference type="FunFam" id="2.40.70.10:FF:000002">
    <property type="entry name" value="Vacuolar aspartic proteinase"/>
    <property type="match status" value="1"/>
</dbReference>
<dbReference type="Proteomes" id="UP000594454">
    <property type="component" value="Chromosome 6"/>
</dbReference>
<dbReference type="InterPro" id="IPR001969">
    <property type="entry name" value="Aspartic_peptidase_AS"/>
</dbReference>
<reference evidence="12 13" key="1">
    <citation type="submission" date="2020-11" db="EMBL/GenBank/DDBJ databases">
        <authorList>
            <person name="Wallbank WR R."/>
            <person name="Pardo Diaz C."/>
            <person name="Kozak K."/>
            <person name="Martin S."/>
            <person name="Jiggins C."/>
            <person name="Moest M."/>
            <person name="Warren A I."/>
            <person name="Generalovic N T."/>
            <person name="Byers J.R.P. K."/>
            <person name="Montejo-Kovacevich G."/>
            <person name="Yen C E."/>
        </authorList>
    </citation>
    <scope>NUCLEOTIDE SEQUENCE [LARGE SCALE GENOMIC DNA]</scope>
</reference>
<proteinExistence type="inferred from homology"/>
<evidence type="ECO:0000313" key="13">
    <source>
        <dbReference type="Proteomes" id="UP000594454"/>
    </source>
</evidence>
<feature type="disulfide bond" evidence="8">
    <location>
        <begin position="85"/>
        <end position="90"/>
    </location>
</feature>
<feature type="domain" description="Peptidase A1" evidence="11">
    <location>
        <begin position="54"/>
        <end position="366"/>
    </location>
</feature>
<dbReference type="Gene3D" id="2.60.40.1960">
    <property type="match status" value="1"/>
</dbReference>
<dbReference type="SUPFAM" id="SSF50630">
    <property type="entry name" value="Acid proteases"/>
    <property type="match status" value="1"/>
</dbReference>
<feature type="active site" evidence="7">
    <location>
        <position position="256"/>
    </location>
</feature>
<keyword evidence="2 9" id="KW-0645">Protease</keyword>
<name>A0A7R8V530_HERIL</name>
<dbReference type="Pfam" id="PF00026">
    <property type="entry name" value="Asp"/>
    <property type="match status" value="1"/>
</dbReference>
<dbReference type="Gene3D" id="2.40.70.10">
    <property type="entry name" value="Acid Proteases"/>
    <property type="match status" value="2"/>
</dbReference>
<sequence length="371" mass="40405">MSLKIVFLVALAIGLASSDPIRIKLRKSKPDKRVLEKRSADAAEELYNAFNNQYYGDISIGTPPQNFTVLFDTGSSSLWVPSHGCNASACLNHATYNNKLSSTYIPNGKSFAIYYGTGSLSGFESTDTVRIAGLSIINQTFAEAVNEPGDFYYWMKYDGIFGLGYASMAINNITPPLYNLYSQGLIPQPMFAFYMNRNQSDADGGELVLGGYDRSHFVGQIFYIPVSVKGYWQFDMDGGKAGNYSFCQDGCQAIADTGCSLLAGPQDQVEAINKAIGATADSVWGYVVPCDRIPYLPTVTFTLGGKMFPLEGKDYIIQRTDNGGIVCQTGFTLNLSSGGPEWTLGDVFIGAYYTVFDIENNLVGFAKAKSD</sequence>
<keyword evidence="10" id="KW-0732">Signal</keyword>
<evidence type="ECO:0000259" key="11">
    <source>
        <dbReference type="PROSITE" id="PS51767"/>
    </source>
</evidence>
<dbReference type="PROSITE" id="PS51767">
    <property type="entry name" value="PEPTIDASE_A1"/>
    <property type="match status" value="1"/>
</dbReference>
<evidence type="ECO:0000256" key="3">
    <source>
        <dbReference type="ARBA" id="ARBA00022750"/>
    </source>
</evidence>
<accession>A0A7R8V530</accession>
<dbReference type="InParanoid" id="A0A7R8V530"/>
<protein>
    <recommendedName>
        <fullName evidence="11">Peptidase A1 domain-containing protein</fullName>
    </recommendedName>
</protein>
<comment type="similarity">
    <text evidence="1 9">Belongs to the peptidase A1 family.</text>
</comment>
<keyword evidence="3 9" id="KW-0064">Aspartyl protease</keyword>
<feature type="signal peptide" evidence="10">
    <location>
        <begin position="1"/>
        <end position="18"/>
    </location>
</feature>
<evidence type="ECO:0000256" key="4">
    <source>
        <dbReference type="ARBA" id="ARBA00022801"/>
    </source>
</evidence>
<dbReference type="AlphaFoldDB" id="A0A7R8V530"/>
<keyword evidence="4 9" id="KW-0378">Hydrolase</keyword>
<dbReference type="FunFam" id="2.40.70.10:FF:000149">
    <property type="entry name" value="Uncharacterized protein"/>
    <property type="match status" value="1"/>
</dbReference>
<dbReference type="OrthoDB" id="771136at2759"/>
<dbReference type="PRINTS" id="PR00792">
    <property type="entry name" value="PEPSIN"/>
</dbReference>
<feature type="active site" evidence="7">
    <location>
        <position position="72"/>
    </location>
</feature>
<evidence type="ECO:0000256" key="8">
    <source>
        <dbReference type="PIRSR" id="PIRSR601461-2"/>
    </source>
</evidence>